<dbReference type="KEGG" id="hlr:HALLA_03190"/>
<dbReference type="HOGENOM" id="CLU_3245241_0_0_2"/>
<evidence type="ECO:0000313" key="1">
    <source>
        <dbReference type="EMBL" id="AHG01405.1"/>
    </source>
</evidence>
<keyword evidence="1" id="KW-0614">Plasmid</keyword>
<accession>W0JVY8</accession>
<reference evidence="1 2" key="1">
    <citation type="submission" date="2014-01" db="EMBL/GenBank/DDBJ databases">
        <authorList>
            <consortium name="DOE Joint Genome Institute"/>
            <person name="Anderson I."/>
            <person name="Huntemann M."/>
            <person name="Han J."/>
            <person name="Chen A."/>
            <person name="Kyrpides N."/>
            <person name="Mavromatis K."/>
            <person name="Markowitz V."/>
            <person name="Palaniappan K."/>
            <person name="Ivanova N."/>
            <person name="Schaumberg A."/>
            <person name="Pati A."/>
            <person name="Liolios K."/>
            <person name="Nordberg H.P."/>
            <person name="Cantor M.N."/>
            <person name="Hua S.X."/>
            <person name="Woyke T."/>
        </authorList>
    </citation>
    <scope>NUCLEOTIDE SEQUENCE [LARGE SCALE GENOMIC DNA]</scope>
    <source>
        <strain evidence="1 2">XH-48</strain>
        <plasmid evidence="2">1</plasmid>
    </source>
</reference>
<evidence type="ECO:0000313" key="2">
    <source>
        <dbReference type="Proteomes" id="UP000019024"/>
    </source>
</evidence>
<proteinExistence type="predicted"/>
<geneLocation type="plasmid" evidence="1">
    <name>unnamed</name>
</geneLocation>
<gene>
    <name evidence="1" type="ORF">HALLA_03190</name>
</gene>
<dbReference type="EMBL" id="CP007056">
    <property type="protein sequence ID" value="AHG01405.1"/>
    <property type="molecule type" value="Genomic_DNA"/>
</dbReference>
<organism evidence="1 2">
    <name type="scientific">Halostagnicola larsenii XH-48</name>
    <dbReference type="NCBI Taxonomy" id="797299"/>
    <lineage>
        <taxon>Archaea</taxon>
        <taxon>Methanobacteriati</taxon>
        <taxon>Methanobacteriota</taxon>
        <taxon>Stenosarchaea group</taxon>
        <taxon>Halobacteria</taxon>
        <taxon>Halobacteriales</taxon>
        <taxon>Natrialbaceae</taxon>
        <taxon>Halostagnicola</taxon>
    </lineage>
</organism>
<dbReference type="AlphaFoldDB" id="W0JVY8"/>
<name>W0JVY8_9EURY</name>
<dbReference type="Proteomes" id="UP000019024">
    <property type="component" value="Plasmid unnamed"/>
</dbReference>
<sequence length="42" mass="4537">MLFSRPGVVAASGLPDAFRLKTTVMSAEGLVLKDLRTKFGQQ</sequence>
<keyword evidence="2" id="KW-1185">Reference proteome</keyword>
<protein>
    <submittedName>
        <fullName evidence="1">Uncharacterized protein</fullName>
    </submittedName>
</protein>